<sequence length="372" mass="43993">MNMSKLMIINKSQINANKTLIKYIYDTIGNISSYKYEILKYESQLNKLISSNINYYLAPNIYGKNCFLVFTKIGDKYYCFLVDKKQLSYDYDKLDFSKIMVYNYNVVVDPSIYEGTIFDGIQTKKNDNFEFIITDIYQFKGANCTNDKLRNKFFEVELYLKSINIHAKYNINKDRSKYTIDLKLTKHYDIFDINNFVKNTVKNYEKQYQIKGLVFYPEISGTKLIYLFEDNNIIEKINQNQDFKINKSKALVKKEFISKTSNDIYATLEMCSTLQPDNYKLFALETIIVNSQTKLKKCQMNIAFIPDIKKSVWCREIMNSNKSVFVKCIWRHNKKKWEPLEVINDVKLPTLIDDIRKQLVEIEVDDTDSECD</sequence>
<reference evidence="1" key="1">
    <citation type="journal article" date="2020" name="Nature">
        <title>Giant virus diversity and host interactions through global metagenomics.</title>
        <authorList>
            <person name="Schulz F."/>
            <person name="Roux S."/>
            <person name="Paez-Espino D."/>
            <person name="Jungbluth S."/>
            <person name="Walsh D.A."/>
            <person name="Denef V.J."/>
            <person name="McMahon K.D."/>
            <person name="Konstantinidis K.T."/>
            <person name="Eloe-Fadrosh E.A."/>
            <person name="Kyrpides N.C."/>
            <person name="Woyke T."/>
        </authorList>
    </citation>
    <scope>NUCLEOTIDE SEQUENCE</scope>
    <source>
        <strain evidence="1">GVMAG-M-3300023179-103</strain>
    </source>
</reference>
<organism evidence="1">
    <name type="scientific">viral metagenome</name>
    <dbReference type="NCBI Taxonomy" id="1070528"/>
    <lineage>
        <taxon>unclassified sequences</taxon>
        <taxon>metagenomes</taxon>
        <taxon>organismal metagenomes</taxon>
    </lineage>
</organism>
<dbReference type="EMBL" id="MN739696">
    <property type="protein sequence ID" value="QHT21706.1"/>
    <property type="molecule type" value="Genomic_DNA"/>
</dbReference>
<proteinExistence type="predicted"/>
<accession>A0A6C0DXQ4</accession>
<dbReference type="Gene3D" id="3.30.470.30">
    <property type="entry name" value="DNA ligase/mRNA capping enzyme"/>
    <property type="match status" value="1"/>
</dbReference>
<protein>
    <recommendedName>
        <fullName evidence="2">mRNA capping enzyme adenylation domain-containing protein</fullName>
    </recommendedName>
</protein>
<evidence type="ECO:0008006" key="2">
    <source>
        <dbReference type="Google" id="ProtNLM"/>
    </source>
</evidence>
<evidence type="ECO:0000313" key="1">
    <source>
        <dbReference type="EMBL" id="QHT21706.1"/>
    </source>
</evidence>
<dbReference type="AlphaFoldDB" id="A0A6C0DXQ4"/>
<name>A0A6C0DXQ4_9ZZZZ</name>